<feature type="compositionally biased region" description="Polar residues" evidence="3">
    <location>
        <begin position="508"/>
        <end position="517"/>
    </location>
</feature>
<evidence type="ECO:0000256" key="1">
    <source>
        <dbReference type="ARBA" id="ARBA00022441"/>
    </source>
</evidence>
<feature type="compositionally biased region" description="Polar residues" evidence="3">
    <location>
        <begin position="555"/>
        <end position="567"/>
    </location>
</feature>
<evidence type="ECO:0000256" key="3">
    <source>
        <dbReference type="SAM" id="MobiDB-lite"/>
    </source>
</evidence>
<accession>A0A915A9U5</accession>
<dbReference type="InterPro" id="IPR011333">
    <property type="entry name" value="SKP1/BTB/POZ_sf"/>
</dbReference>
<dbReference type="Pfam" id="PF00651">
    <property type="entry name" value="BTB"/>
    <property type="match status" value="1"/>
</dbReference>
<evidence type="ECO:0000313" key="5">
    <source>
        <dbReference type="Proteomes" id="UP000887569"/>
    </source>
</evidence>
<evidence type="ECO:0000259" key="4">
    <source>
        <dbReference type="PROSITE" id="PS50097"/>
    </source>
</evidence>
<feature type="domain" description="BTB" evidence="4">
    <location>
        <begin position="32"/>
        <end position="96"/>
    </location>
</feature>
<dbReference type="Pfam" id="PF07707">
    <property type="entry name" value="BACK"/>
    <property type="match status" value="1"/>
</dbReference>
<dbReference type="AlphaFoldDB" id="A0A915A9U5"/>
<protein>
    <submittedName>
        <fullName evidence="6">BTB domain-containing protein</fullName>
    </submittedName>
</protein>
<feature type="region of interest" description="Disordered" evidence="3">
    <location>
        <begin position="508"/>
        <end position="567"/>
    </location>
</feature>
<dbReference type="CDD" id="cd18186">
    <property type="entry name" value="BTB_POZ_ZBTB_KLHL-like"/>
    <property type="match status" value="1"/>
</dbReference>
<feature type="compositionally biased region" description="Low complexity" evidence="3">
    <location>
        <begin position="347"/>
        <end position="358"/>
    </location>
</feature>
<dbReference type="InterPro" id="IPR000210">
    <property type="entry name" value="BTB/POZ_dom"/>
</dbReference>
<dbReference type="PANTHER" id="PTHR45632">
    <property type="entry name" value="LD33804P"/>
    <property type="match status" value="1"/>
</dbReference>
<dbReference type="Gene3D" id="3.30.710.10">
    <property type="entry name" value="Potassium Channel Kv1.1, Chain A"/>
    <property type="match status" value="1"/>
</dbReference>
<feature type="region of interest" description="Disordered" evidence="3">
    <location>
        <begin position="441"/>
        <end position="461"/>
    </location>
</feature>
<keyword evidence="2" id="KW-0677">Repeat</keyword>
<feature type="compositionally biased region" description="Polar residues" evidence="3">
    <location>
        <begin position="448"/>
        <end position="461"/>
    </location>
</feature>
<organism evidence="5 6">
    <name type="scientific">Parascaris univalens</name>
    <name type="common">Nematode worm</name>
    <dbReference type="NCBI Taxonomy" id="6257"/>
    <lineage>
        <taxon>Eukaryota</taxon>
        <taxon>Metazoa</taxon>
        <taxon>Ecdysozoa</taxon>
        <taxon>Nematoda</taxon>
        <taxon>Chromadorea</taxon>
        <taxon>Rhabditida</taxon>
        <taxon>Spirurina</taxon>
        <taxon>Ascaridomorpha</taxon>
        <taxon>Ascaridoidea</taxon>
        <taxon>Ascarididae</taxon>
        <taxon>Parascaris</taxon>
    </lineage>
</organism>
<dbReference type="Gene3D" id="1.25.40.420">
    <property type="match status" value="1"/>
</dbReference>
<reference evidence="6" key="1">
    <citation type="submission" date="2022-11" db="UniProtKB">
        <authorList>
            <consortium name="WormBaseParasite"/>
        </authorList>
    </citation>
    <scope>IDENTIFICATION</scope>
</reference>
<keyword evidence="5" id="KW-1185">Reference proteome</keyword>
<dbReference type="InterPro" id="IPR011705">
    <property type="entry name" value="BACK"/>
</dbReference>
<feature type="compositionally biased region" description="Low complexity" evidence="3">
    <location>
        <begin position="614"/>
        <end position="639"/>
    </location>
</feature>
<dbReference type="PANTHER" id="PTHR45632:SF3">
    <property type="entry name" value="KELCH-LIKE PROTEIN 32"/>
    <property type="match status" value="1"/>
</dbReference>
<dbReference type="WBParaSite" id="PgR002_g269_t01">
    <property type="protein sequence ID" value="PgR002_g269_t01"/>
    <property type="gene ID" value="PgR002_g269"/>
</dbReference>
<evidence type="ECO:0000313" key="6">
    <source>
        <dbReference type="WBParaSite" id="PgR002_g269_t01"/>
    </source>
</evidence>
<proteinExistence type="predicted"/>
<dbReference type="SMART" id="SM00225">
    <property type="entry name" value="BTB"/>
    <property type="match status" value="1"/>
</dbReference>
<feature type="region of interest" description="Disordered" evidence="3">
    <location>
        <begin position="608"/>
        <end position="665"/>
    </location>
</feature>
<keyword evidence="1" id="KW-0880">Kelch repeat</keyword>
<name>A0A915A9U5_PARUN</name>
<evidence type="ECO:0000256" key="2">
    <source>
        <dbReference type="ARBA" id="ARBA00022737"/>
    </source>
</evidence>
<dbReference type="PROSITE" id="PS50097">
    <property type="entry name" value="BTB"/>
    <property type="match status" value="1"/>
</dbReference>
<sequence>MIRCVSSNLNAHLVRVGEYLRKSRASYDQRFVDVEILCGNQKDYVHSLVANIHSSFVREAMNNISPPFRIILNGYRAQSLSRIIDWMYSGEIEFNIEHLVDYLAITAALGIEELHNELQSYLLKLATKHSYLRVPCINIAFQPHYKVSANVRLQLLLIIAREHYALSKDDLHQLSAASLSALLKSDEMAFNDKIDIINIALLWLKDERHKASIDEVLSSIRIQNLSEAERQTLIDHLKRRFADTDHDSRKTLHVYSDDQRRVVVSGDPQKYIRSSAVIVPSSAKSKALSNKCESLQSADSTQKLHLSDIHEFAKLPDINSSSNTTPCTKLNQQFMPQSDDLSEGRLSTSTPTESITPSHYSTAVSTPMSGRSFNQYSSSIDEDLLQMGFKQQLSSYPYQLNTGHRGQSVAGISEGGLNHYGSYGSSGQLFAGVPQQQHGQFKGRVSVGPSNSLSHTQQSPIFTAREFSPVEGQKGSNTSRSQQHSLRNLPIPTASFNTAKMPTFANTAISSASQRSKTGSKHTAEERSIKYNDIPSVGSSNSKEMKRISQRRNSRSVAASRENTGSNIATFKQHLPVSWSRNIIPEKHRSTDPSMICATARSVRSPMIETARASTPSSGSEQGSTTSSNAASSTKTARSSHPKMGNASEAHILREIIVKTKRKKK</sequence>
<dbReference type="SUPFAM" id="SSF54695">
    <property type="entry name" value="POZ domain"/>
    <property type="match status" value="1"/>
</dbReference>
<dbReference type="Proteomes" id="UP000887569">
    <property type="component" value="Unplaced"/>
</dbReference>
<feature type="region of interest" description="Disordered" evidence="3">
    <location>
        <begin position="337"/>
        <end position="366"/>
    </location>
</feature>